<feature type="domain" description="Orn/Lys/Arg decarboxylases family 1 pyridoxal-P attachment site" evidence="6">
    <location>
        <begin position="6"/>
        <end position="309"/>
    </location>
</feature>
<evidence type="ECO:0000256" key="2">
    <source>
        <dbReference type="ARBA" id="ARBA00010671"/>
    </source>
</evidence>
<dbReference type="InterPro" id="IPR036633">
    <property type="entry name" value="Prn/Lys/Arg_de-COase_C_sf"/>
</dbReference>
<keyword evidence="4" id="KW-0663">Pyridoxal phosphate</keyword>
<dbReference type="Pfam" id="PF01276">
    <property type="entry name" value="OKR_DC_1"/>
    <property type="match status" value="1"/>
</dbReference>
<dbReference type="AlphaFoldDB" id="W4QK36"/>
<dbReference type="GO" id="GO:0016831">
    <property type="term" value="F:carboxy-lyase activity"/>
    <property type="evidence" value="ECO:0007669"/>
    <property type="project" value="UniProtKB-KW"/>
</dbReference>
<evidence type="ECO:0000256" key="5">
    <source>
        <dbReference type="ARBA" id="ARBA00023239"/>
    </source>
</evidence>
<sequence>MKQSMPLITAIQQHIEQQPLSLHVPGHKNGHVFSHALQGDFQSVLPYDVTELIGLDDLHDPTGPIALAQQKAAHFYQMSETHFLVGGSTAGNIAMVYGLFERGDTVLLQRNSHKSLFHACEIAGVTPILVTPEYDEHLGQGVGITAAIVRQALEQFPQIKGVILTYPNYFGVSMDIQEVIEEAKRRGLVVLVDEAHGVHFVISQQFPPSACELGADVVVQSAHKMLPALTMSSFLHISKHLPMEAAHRIKEALTMFQSSSPSYLLMASLDGAREFVERLTEGDIAEILAGIEAIKRELSTIQQIKVIESNNQSYHYDPLKVTIRSRTALSGYQLQDVMMECGMYVELATERDVLLVFGLAPLRLDTGVLDKLREKLSTYSVVNEKDSISLSSWASDVRFTEMKLGRVHKLQQTTIPLTEASGRMSLESIIPYPPGIPVLLRGEVIQQGTVDYIQQLADAGARFQGKKRVDEVLVVDSEEIE</sequence>
<proteinExistence type="inferred from homology"/>
<evidence type="ECO:0000259" key="7">
    <source>
        <dbReference type="Pfam" id="PF03711"/>
    </source>
</evidence>
<name>W4QK36_9BACI</name>
<gene>
    <name evidence="8" type="ORF">JCM9152_3204</name>
</gene>
<evidence type="ECO:0000313" key="8">
    <source>
        <dbReference type="EMBL" id="GAE31719.1"/>
    </source>
</evidence>
<organism evidence="8 9">
    <name type="scientific">Halalkalibacter hemicellulosilyticusJCM 9152</name>
    <dbReference type="NCBI Taxonomy" id="1236971"/>
    <lineage>
        <taxon>Bacteria</taxon>
        <taxon>Bacillati</taxon>
        <taxon>Bacillota</taxon>
        <taxon>Bacilli</taxon>
        <taxon>Bacillales</taxon>
        <taxon>Bacillaceae</taxon>
        <taxon>Halalkalibacter</taxon>
    </lineage>
</organism>
<keyword evidence="9" id="KW-1185">Reference proteome</keyword>
<evidence type="ECO:0000259" key="6">
    <source>
        <dbReference type="Pfam" id="PF01276"/>
    </source>
</evidence>
<reference evidence="8" key="1">
    <citation type="journal article" date="2014" name="Genome Announc.">
        <title>Draft Genome Sequences of Three Alkaliphilic Bacillus Strains, Bacillus wakoensis JCM 9140T, Bacillus akibai JCM 9157T, and Bacillus hemicellulosilyticus JCM 9152T.</title>
        <authorList>
            <person name="Yuki M."/>
            <person name="Oshima K."/>
            <person name="Suda W."/>
            <person name="Oshida Y."/>
            <person name="Kitamura K."/>
            <person name="Iida T."/>
            <person name="Hattori M."/>
            <person name="Ohkuma M."/>
        </authorList>
    </citation>
    <scope>NUCLEOTIDE SEQUENCE [LARGE SCALE GENOMIC DNA]</scope>
    <source>
        <strain evidence="8">JCM 9152</strain>
    </source>
</reference>
<dbReference type="Pfam" id="PF03711">
    <property type="entry name" value="OKR_DC_1_C"/>
    <property type="match status" value="1"/>
</dbReference>
<dbReference type="SUPFAM" id="SSF53383">
    <property type="entry name" value="PLP-dependent transferases"/>
    <property type="match status" value="1"/>
</dbReference>
<evidence type="ECO:0000256" key="3">
    <source>
        <dbReference type="ARBA" id="ARBA00022793"/>
    </source>
</evidence>
<dbReference type="PANTHER" id="PTHR43277:SF3">
    <property type="entry name" value="DECARBOXYLASE, PUTATIVE-RELATED"/>
    <property type="match status" value="1"/>
</dbReference>
<dbReference type="Proteomes" id="UP000018895">
    <property type="component" value="Unassembled WGS sequence"/>
</dbReference>
<comment type="caution">
    <text evidence="8">The sequence shown here is derived from an EMBL/GenBank/DDBJ whole genome shotgun (WGS) entry which is preliminary data.</text>
</comment>
<evidence type="ECO:0000313" key="9">
    <source>
        <dbReference type="Proteomes" id="UP000018895"/>
    </source>
</evidence>
<keyword evidence="5" id="KW-0456">Lyase</keyword>
<dbReference type="Gene3D" id="3.90.105.10">
    <property type="entry name" value="Molybdopterin biosynthesis moea protein, domain 2"/>
    <property type="match status" value="1"/>
</dbReference>
<protein>
    <submittedName>
        <fullName evidence="8">Arginine decarboxylase</fullName>
    </submittedName>
</protein>
<accession>W4QK36</accession>
<comment type="cofactor">
    <cofactor evidence="1">
        <name>pyridoxal 5'-phosphate</name>
        <dbReference type="ChEBI" id="CHEBI:597326"/>
    </cofactor>
</comment>
<dbReference type="InterPro" id="IPR000310">
    <property type="entry name" value="Orn/Lys/Arg_deCO2ase_major_dom"/>
</dbReference>
<dbReference type="InterPro" id="IPR052357">
    <property type="entry name" value="Orn_Lys_Arg_decarboxylase-I"/>
</dbReference>
<dbReference type="Gene3D" id="3.40.640.10">
    <property type="entry name" value="Type I PLP-dependent aspartate aminotransferase-like (Major domain)"/>
    <property type="match status" value="1"/>
</dbReference>
<keyword evidence="3" id="KW-0210">Decarboxylase</keyword>
<dbReference type="PANTHER" id="PTHR43277">
    <property type="entry name" value="ARGININE DECARBOXYLASE"/>
    <property type="match status" value="1"/>
</dbReference>
<dbReference type="STRING" id="1236971.JCM9152_3204"/>
<evidence type="ECO:0000256" key="1">
    <source>
        <dbReference type="ARBA" id="ARBA00001933"/>
    </source>
</evidence>
<dbReference type="RefSeq" id="WP_035345743.1">
    <property type="nucleotide sequence ID" value="NZ_BAUU01000023.1"/>
</dbReference>
<dbReference type="InterPro" id="IPR008286">
    <property type="entry name" value="Prn/Lys/Arg_de-COase_C"/>
</dbReference>
<dbReference type="EMBL" id="BAUU01000023">
    <property type="protein sequence ID" value="GAE31719.1"/>
    <property type="molecule type" value="Genomic_DNA"/>
</dbReference>
<dbReference type="InterPro" id="IPR015421">
    <property type="entry name" value="PyrdxlP-dep_Trfase_major"/>
</dbReference>
<dbReference type="OrthoDB" id="9815233at2"/>
<evidence type="ECO:0000256" key="4">
    <source>
        <dbReference type="ARBA" id="ARBA00022898"/>
    </source>
</evidence>
<comment type="similarity">
    <text evidence="2">Belongs to the Orn/Lys/Arg decarboxylase class-I family.</text>
</comment>
<dbReference type="InterPro" id="IPR015424">
    <property type="entry name" value="PyrdxlP-dep_Trfase"/>
</dbReference>
<feature type="domain" description="Orn/Lys/Arg decarboxylase C-terminal" evidence="7">
    <location>
        <begin position="411"/>
        <end position="465"/>
    </location>
</feature>
<dbReference type="SUPFAM" id="SSF55904">
    <property type="entry name" value="Ornithine decarboxylase C-terminal domain"/>
    <property type="match status" value="1"/>
</dbReference>